<dbReference type="PRINTS" id="PR00455">
    <property type="entry name" value="HTHTETR"/>
</dbReference>
<dbReference type="InterPro" id="IPR013570">
    <property type="entry name" value="Tscrpt_reg_YsiA_C"/>
</dbReference>
<evidence type="ECO:0000256" key="3">
    <source>
        <dbReference type="ARBA" id="ARBA00023125"/>
    </source>
</evidence>
<reference evidence="6" key="1">
    <citation type="journal article" date="2015" name="Proc. Natl. Acad. Sci. U.S.A.">
        <title>Networks of energetic and metabolic interactions define dynamics in microbial communities.</title>
        <authorList>
            <person name="Embree M."/>
            <person name="Liu J.K."/>
            <person name="Al-Bassam M.M."/>
            <person name="Zengler K."/>
        </authorList>
    </citation>
    <scope>NUCLEOTIDE SEQUENCE</scope>
</reference>
<accession>A0A0W8FSJ8</accession>
<feature type="domain" description="HTH tetR-type" evidence="5">
    <location>
        <begin position="8"/>
        <end position="68"/>
    </location>
</feature>
<dbReference type="InterPro" id="IPR009057">
    <property type="entry name" value="Homeodomain-like_sf"/>
</dbReference>
<evidence type="ECO:0000256" key="4">
    <source>
        <dbReference type="ARBA" id="ARBA00023163"/>
    </source>
</evidence>
<dbReference type="SUPFAM" id="SSF48498">
    <property type="entry name" value="Tetracyclin repressor-like, C-terminal domain"/>
    <property type="match status" value="1"/>
</dbReference>
<proteinExistence type="predicted"/>
<dbReference type="GO" id="GO:0000976">
    <property type="term" value="F:transcription cis-regulatory region binding"/>
    <property type="evidence" value="ECO:0007669"/>
    <property type="project" value="TreeGrafter"/>
</dbReference>
<dbReference type="InterPro" id="IPR050109">
    <property type="entry name" value="HTH-type_TetR-like_transc_reg"/>
</dbReference>
<dbReference type="Pfam" id="PF08359">
    <property type="entry name" value="TetR_C_4"/>
    <property type="match status" value="1"/>
</dbReference>
<evidence type="ECO:0000256" key="2">
    <source>
        <dbReference type="ARBA" id="ARBA00023015"/>
    </source>
</evidence>
<dbReference type="PROSITE" id="PS01081">
    <property type="entry name" value="HTH_TETR_1"/>
    <property type="match status" value="1"/>
</dbReference>
<evidence type="ECO:0000313" key="6">
    <source>
        <dbReference type="EMBL" id="KUG23804.1"/>
    </source>
</evidence>
<name>A0A0W8FSJ8_9ZZZZ</name>
<protein>
    <submittedName>
        <fullName evidence="6">Fatty acid degradation regulator ysia, tetr family</fullName>
    </submittedName>
</protein>
<keyword evidence="2" id="KW-0805">Transcription regulation</keyword>
<keyword evidence="4" id="KW-0804">Transcription</keyword>
<dbReference type="Gene3D" id="1.10.10.60">
    <property type="entry name" value="Homeodomain-like"/>
    <property type="match status" value="1"/>
</dbReference>
<organism evidence="6">
    <name type="scientific">hydrocarbon metagenome</name>
    <dbReference type="NCBI Taxonomy" id="938273"/>
    <lineage>
        <taxon>unclassified sequences</taxon>
        <taxon>metagenomes</taxon>
        <taxon>ecological metagenomes</taxon>
    </lineage>
</organism>
<dbReference type="InterPro" id="IPR036271">
    <property type="entry name" value="Tet_transcr_reg_TetR-rel_C_sf"/>
</dbReference>
<dbReference type="SUPFAM" id="SSF46689">
    <property type="entry name" value="Homeodomain-like"/>
    <property type="match status" value="1"/>
</dbReference>
<dbReference type="InterPro" id="IPR001647">
    <property type="entry name" value="HTH_TetR"/>
</dbReference>
<dbReference type="Pfam" id="PF00440">
    <property type="entry name" value="TetR_N"/>
    <property type="match status" value="1"/>
</dbReference>
<dbReference type="EMBL" id="LNQE01000886">
    <property type="protein sequence ID" value="KUG23804.1"/>
    <property type="molecule type" value="Genomic_DNA"/>
</dbReference>
<dbReference type="GO" id="GO:0003700">
    <property type="term" value="F:DNA-binding transcription factor activity"/>
    <property type="evidence" value="ECO:0007669"/>
    <property type="project" value="TreeGrafter"/>
</dbReference>
<keyword evidence="3" id="KW-0238">DNA-binding</keyword>
<dbReference type="PROSITE" id="PS50977">
    <property type="entry name" value="HTH_TETR_2"/>
    <property type="match status" value="1"/>
</dbReference>
<dbReference type="PANTHER" id="PTHR30055">
    <property type="entry name" value="HTH-TYPE TRANSCRIPTIONAL REGULATOR RUTR"/>
    <property type="match status" value="1"/>
</dbReference>
<keyword evidence="1" id="KW-0678">Repressor</keyword>
<dbReference type="InterPro" id="IPR023772">
    <property type="entry name" value="DNA-bd_HTH_TetR-type_CS"/>
</dbReference>
<evidence type="ECO:0000259" key="5">
    <source>
        <dbReference type="PROSITE" id="PS50977"/>
    </source>
</evidence>
<dbReference type="AlphaFoldDB" id="A0A0W8FSJ8"/>
<dbReference type="Gene3D" id="1.10.357.10">
    <property type="entry name" value="Tetracycline Repressor, domain 2"/>
    <property type="match status" value="1"/>
</dbReference>
<gene>
    <name evidence="6" type="ORF">ASZ90_006400</name>
</gene>
<dbReference type="PANTHER" id="PTHR30055:SF175">
    <property type="entry name" value="HTH-TYPE TRANSCRIPTIONAL REPRESSOR KSTR2"/>
    <property type="match status" value="1"/>
</dbReference>
<sequence>MTEKSRPKSRKDRIMDAALRIFAEKGFQNATITEISKEAGVSDATIYEYFGTKEDLLFAIPEKISNDTFEASAKVIPYIKGVEGKIRAIMLFYIELYQSNPNYSALVLLQLMSNKRFRQTPAHAAIRRSSHALLDCIKEGITDGTFRKDANPYLIRSMLMGTVEHLFIHWHMQGRPKGKTSIIDMLDPFIEIVFDGIRAKKEIPGTTLYLKLEEAEALGKIIQKKEGASS</sequence>
<evidence type="ECO:0000256" key="1">
    <source>
        <dbReference type="ARBA" id="ARBA00022491"/>
    </source>
</evidence>
<comment type="caution">
    <text evidence="6">The sequence shown here is derived from an EMBL/GenBank/DDBJ whole genome shotgun (WGS) entry which is preliminary data.</text>
</comment>